<keyword evidence="8" id="KW-1185">Reference proteome</keyword>
<accession>A0ABN9M9K4</accession>
<comment type="similarity">
    <text evidence="2">Belongs to the shroom family.</text>
</comment>
<proteinExistence type="inferred from homology"/>
<comment type="caution">
    <text evidence="7">The sequence shown here is derived from an EMBL/GenBank/DDBJ whole genome shotgun (WGS) entry which is preliminary data.</text>
</comment>
<comment type="subcellular location">
    <subcellularLocation>
        <location evidence="1">Cytoplasm</location>
        <location evidence="1">Cytoskeleton</location>
    </subcellularLocation>
</comment>
<evidence type="ECO:0000256" key="3">
    <source>
        <dbReference type="ARBA" id="ARBA00022490"/>
    </source>
</evidence>
<feature type="coiled-coil region" evidence="5">
    <location>
        <begin position="15"/>
        <end position="42"/>
    </location>
</feature>
<dbReference type="Gene3D" id="6.10.250.3120">
    <property type="match status" value="1"/>
</dbReference>
<evidence type="ECO:0000256" key="4">
    <source>
        <dbReference type="ARBA" id="ARBA00023212"/>
    </source>
</evidence>
<sequence length="97" mass="11608">MGGRATNHKPRRHRKINLLDKKKQLTDQLEDAKELKVHVTRREQVVLETISKYLNDEQLQDYLHYVKMTSALIVEQRELEDKIRLGEEQLRCLRESL</sequence>
<keyword evidence="4" id="KW-0206">Cytoskeleton</keyword>
<keyword evidence="3" id="KW-0963">Cytoplasm</keyword>
<evidence type="ECO:0000256" key="5">
    <source>
        <dbReference type="SAM" id="Coils"/>
    </source>
</evidence>
<evidence type="ECO:0000313" key="7">
    <source>
        <dbReference type="EMBL" id="CAJ0962492.1"/>
    </source>
</evidence>
<name>A0ABN9M9K4_9NEOB</name>
<protein>
    <recommendedName>
        <fullName evidence="6">ASD2 domain-containing protein</fullName>
    </recommendedName>
</protein>
<dbReference type="PROSITE" id="PS51307">
    <property type="entry name" value="ASD2"/>
    <property type="match status" value="1"/>
</dbReference>
<evidence type="ECO:0000259" key="6">
    <source>
        <dbReference type="PROSITE" id="PS51307"/>
    </source>
</evidence>
<evidence type="ECO:0000313" key="8">
    <source>
        <dbReference type="Proteomes" id="UP001176940"/>
    </source>
</evidence>
<dbReference type="EMBL" id="CAUEEQ010054920">
    <property type="protein sequence ID" value="CAJ0962492.1"/>
    <property type="molecule type" value="Genomic_DNA"/>
</dbReference>
<dbReference type="Pfam" id="PF08687">
    <property type="entry name" value="ASD2"/>
    <property type="match status" value="1"/>
</dbReference>
<reference evidence="7" key="1">
    <citation type="submission" date="2023-07" db="EMBL/GenBank/DDBJ databases">
        <authorList>
            <person name="Stuckert A."/>
        </authorList>
    </citation>
    <scope>NUCLEOTIDE SEQUENCE</scope>
</reference>
<evidence type="ECO:0000256" key="1">
    <source>
        <dbReference type="ARBA" id="ARBA00004245"/>
    </source>
</evidence>
<dbReference type="PANTHER" id="PTHR15012">
    <property type="entry name" value="APICAL PROTEIN/SHROOM-RELATED"/>
    <property type="match status" value="1"/>
</dbReference>
<dbReference type="InterPro" id="IPR027685">
    <property type="entry name" value="Shroom_fam"/>
</dbReference>
<feature type="domain" description="ASD2" evidence="6">
    <location>
        <begin position="1"/>
        <end position="97"/>
    </location>
</feature>
<organism evidence="7 8">
    <name type="scientific">Ranitomeya imitator</name>
    <name type="common">mimic poison frog</name>
    <dbReference type="NCBI Taxonomy" id="111125"/>
    <lineage>
        <taxon>Eukaryota</taxon>
        <taxon>Metazoa</taxon>
        <taxon>Chordata</taxon>
        <taxon>Craniata</taxon>
        <taxon>Vertebrata</taxon>
        <taxon>Euteleostomi</taxon>
        <taxon>Amphibia</taxon>
        <taxon>Batrachia</taxon>
        <taxon>Anura</taxon>
        <taxon>Neobatrachia</taxon>
        <taxon>Hyloidea</taxon>
        <taxon>Dendrobatidae</taxon>
        <taxon>Dendrobatinae</taxon>
        <taxon>Ranitomeya</taxon>
    </lineage>
</organism>
<dbReference type="Proteomes" id="UP001176940">
    <property type="component" value="Unassembled WGS sequence"/>
</dbReference>
<keyword evidence="5" id="KW-0175">Coiled coil</keyword>
<dbReference type="PANTHER" id="PTHR15012:SF35">
    <property type="entry name" value="PROTEIN SHROOM4"/>
    <property type="match status" value="1"/>
</dbReference>
<evidence type="ECO:0000256" key="2">
    <source>
        <dbReference type="ARBA" id="ARBA00006469"/>
    </source>
</evidence>
<dbReference type="InterPro" id="IPR014799">
    <property type="entry name" value="ASD2_dom"/>
</dbReference>
<gene>
    <name evidence="7" type="ORF">RIMI_LOCUS18209042</name>
</gene>